<keyword evidence="8" id="KW-1185">Reference proteome</keyword>
<dbReference type="EMBL" id="MCOG01000057">
    <property type="protein sequence ID" value="ORY62773.1"/>
    <property type="molecule type" value="Genomic_DNA"/>
</dbReference>
<dbReference type="Pfam" id="PF11779">
    <property type="entry name" value="SPT_ssu-like"/>
    <property type="match status" value="1"/>
</dbReference>
<keyword evidence="3" id="KW-0256">Endoplasmic reticulum</keyword>
<keyword evidence="2 6" id="KW-0812">Transmembrane</keyword>
<evidence type="ECO:0000256" key="4">
    <source>
        <dbReference type="ARBA" id="ARBA00022989"/>
    </source>
</evidence>
<evidence type="ECO:0000256" key="1">
    <source>
        <dbReference type="ARBA" id="ARBA00004477"/>
    </source>
</evidence>
<dbReference type="Proteomes" id="UP000193920">
    <property type="component" value="Unassembled WGS sequence"/>
</dbReference>
<comment type="subcellular location">
    <subcellularLocation>
        <location evidence="1">Endoplasmic reticulum membrane</location>
        <topology evidence="1">Multi-pass membrane protein</topology>
    </subcellularLocation>
</comment>
<evidence type="ECO:0000256" key="2">
    <source>
        <dbReference type="ARBA" id="ARBA00022692"/>
    </source>
</evidence>
<evidence type="ECO:0000256" key="3">
    <source>
        <dbReference type="ARBA" id="ARBA00022824"/>
    </source>
</evidence>
<evidence type="ECO:0000256" key="6">
    <source>
        <dbReference type="SAM" id="Phobius"/>
    </source>
</evidence>
<sequence>MATVEKKERGWLATKIYQFEVTYALYMLDTWEKAIIYTFLIGMISLYIYYLIRTNPFGFQDKIANVFKSIQNVIVHKEL</sequence>
<keyword evidence="5 6" id="KW-0472">Membrane</keyword>
<proteinExistence type="predicted"/>
<feature type="transmembrane region" description="Helical" evidence="6">
    <location>
        <begin position="34"/>
        <end position="52"/>
    </location>
</feature>
<evidence type="ECO:0008006" key="9">
    <source>
        <dbReference type="Google" id="ProtNLM"/>
    </source>
</evidence>
<evidence type="ECO:0000313" key="7">
    <source>
        <dbReference type="EMBL" id="ORY62773.1"/>
    </source>
</evidence>
<organism evidence="7 8">
    <name type="scientific">Neocallimastix californiae</name>
    <dbReference type="NCBI Taxonomy" id="1754190"/>
    <lineage>
        <taxon>Eukaryota</taxon>
        <taxon>Fungi</taxon>
        <taxon>Fungi incertae sedis</taxon>
        <taxon>Chytridiomycota</taxon>
        <taxon>Chytridiomycota incertae sedis</taxon>
        <taxon>Neocallimastigomycetes</taxon>
        <taxon>Neocallimastigales</taxon>
        <taxon>Neocallimastigaceae</taxon>
        <taxon>Neocallimastix</taxon>
    </lineage>
</organism>
<gene>
    <name evidence="7" type="ORF">LY90DRAFT_700997</name>
</gene>
<dbReference type="InterPro" id="IPR024512">
    <property type="entry name" value="Ser_palmitoyltrfase_ssu-like"/>
</dbReference>
<keyword evidence="4 6" id="KW-1133">Transmembrane helix</keyword>
<name>A0A1Y2DU24_9FUNG</name>
<dbReference type="OrthoDB" id="202672at2759"/>
<evidence type="ECO:0000313" key="8">
    <source>
        <dbReference type="Proteomes" id="UP000193920"/>
    </source>
</evidence>
<evidence type="ECO:0000256" key="5">
    <source>
        <dbReference type="ARBA" id="ARBA00023136"/>
    </source>
</evidence>
<dbReference type="GO" id="GO:0005789">
    <property type="term" value="C:endoplasmic reticulum membrane"/>
    <property type="evidence" value="ECO:0007669"/>
    <property type="project" value="UniProtKB-SubCell"/>
</dbReference>
<comment type="caution">
    <text evidence="7">The sequence shown here is derived from an EMBL/GenBank/DDBJ whole genome shotgun (WGS) entry which is preliminary data.</text>
</comment>
<accession>A0A1Y2DU24</accession>
<reference evidence="7 8" key="1">
    <citation type="submission" date="2016-08" db="EMBL/GenBank/DDBJ databases">
        <title>A Parts List for Fungal Cellulosomes Revealed by Comparative Genomics.</title>
        <authorList>
            <consortium name="DOE Joint Genome Institute"/>
            <person name="Haitjema C.H."/>
            <person name="Gilmore S.P."/>
            <person name="Henske J.K."/>
            <person name="Solomon K.V."/>
            <person name="De Groot R."/>
            <person name="Kuo A."/>
            <person name="Mondo S.J."/>
            <person name="Salamov A.A."/>
            <person name="Labutti K."/>
            <person name="Zhao Z."/>
            <person name="Chiniquy J."/>
            <person name="Barry K."/>
            <person name="Brewer H.M."/>
            <person name="Purvine S.O."/>
            <person name="Wright A.T."/>
            <person name="Boxma B."/>
            <person name="Van Alen T."/>
            <person name="Hackstein J.H."/>
            <person name="Baker S.E."/>
            <person name="Grigoriev I.V."/>
            <person name="O'Malley M.A."/>
        </authorList>
    </citation>
    <scope>NUCLEOTIDE SEQUENCE [LARGE SCALE GENOMIC DNA]</scope>
    <source>
        <strain evidence="7 8">G1</strain>
    </source>
</reference>
<protein>
    <recommendedName>
        <fullName evidence="9">Small subunit of serine palmitoyltransferase-like protein</fullName>
    </recommendedName>
</protein>
<dbReference type="AlphaFoldDB" id="A0A1Y2DU24"/>